<organism evidence="3 4">
    <name type="scientific">Candidatus Berkelbacteria bacterium Athens1014_28</name>
    <dbReference type="NCBI Taxonomy" id="2017145"/>
    <lineage>
        <taxon>Bacteria</taxon>
        <taxon>Candidatus Berkelbacteria</taxon>
    </lineage>
</organism>
<reference evidence="3 4" key="1">
    <citation type="submission" date="2017-07" db="EMBL/GenBank/DDBJ databases">
        <title>Mechanisms for carbon and nitrogen cycling indicate functional differentiation within the Candidate Phyla Radiation.</title>
        <authorList>
            <person name="Danczak R.E."/>
            <person name="Johnston M.D."/>
            <person name="Kenah C."/>
            <person name="Slattery M."/>
            <person name="Wrighton K.C."/>
            <person name="Wilkins M.J."/>
        </authorList>
    </citation>
    <scope>NUCLEOTIDE SEQUENCE [LARGE SCALE GENOMIC DNA]</scope>
    <source>
        <strain evidence="3">Athens1014_28</strain>
    </source>
</reference>
<dbReference type="CDD" id="cd00371">
    <property type="entry name" value="HMA"/>
    <property type="match status" value="1"/>
</dbReference>
<evidence type="ECO:0000313" key="3">
    <source>
        <dbReference type="EMBL" id="TSC93558.1"/>
    </source>
</evidence>
<dbReference type="GO" id="GO:0046872">
    <property type="term" value="F:metal ion binding"/>
    <property type="evidence" value="ECO:0007669"/>
    <property type="project" value="UniProtKB-KW"/>
</dbReference>
<dbReference type="Pfam" id="PF00403">
    <property type="entry name" value="HMA"/>
    <property type="match status" value="1"/>
</dbReference>
<dbReference type="PROSITE" id="PS50846">
    <property type="entry name" value="HMA_2"/>
    <property type="match status" value="1"/>
</dbReference>
<keyword evidence="1" id="KW-0479">Metal-binding</keyword>
<comment type="caution">
    <text evidence="3">The sequence shown here is derived from an EMBL/GenBank/DDBJ whole genome shotgun (WGS) entry which is preliminary data.</text>
</comment>
<gene>
    <name evidence="3" type="ORF">Athens101428_648</name>
</gene>
<dbReference type="PROSITE" id="PS01047">
    <property type="entry name" value="HMA_1"/>
    <property type="match status" value="1"/>
</dbReference>
<proteinExistence type="predicted"/>
<protein>
    <recommendedName>
        <fullName evidence="2">HMA domain-containing protein</fullName>
    </recommendedName>
</protein>
<evidence type="ECO:0000256" key="1">
    <source>
        <dbReference type="ARBA" id="ARBA00022723"/>
    </source>
</evidence>
<accession>A0A554LL06</accession>
<feature type="non-terminal residue" evidence="3">
    <location>
        <position position="104"/>
    </location>
</feature>
<dbReference type="InterPro" id="IPR006121">
    <property type="entry name" value="HMA_dom"/>
</dbReference>
<dbReference type="Proteomes" id="UP000316495">
    <property type="component" value="Unassembled WGS sequence"/>
</dbReference>
<dbReference type="EMBL" id="VMGN01000041">
    <property type="protein sequence ID" value="TSC93558.1"/>
    <property type="molecule type" value="Genomic_DNA"/>
</dbReference>
<evidence type="ECO:0000259" key="2">
    <source>
        <dbReference type="PROSITE" id="PS50846"/>
    </source>
</evidence>
<feature type="domain" description="HMA" evidence="2">
    <location>
        <begin position="2"/>
        <end position="67"/>
    </location>
</feature>
<sequence length="104" mass="11846">MNKTIIPIKGMHCRSCEILIEEKLKENQDIKNVSVSYKNAEARVYSHHPLDMGKIKSAVIEAGYEVGFNDSNSWLSQNLVDYYDLFVSALLLISFYLIGKKFGL</sequence>
<evidence type="ECO:0000313" key="4">
    <source>
        <dbReference type="Proteomes" id="UP000316495"/>
    </source>
</evidence>
<dbReference type="AlphaFoldDB" id="A0A554LL06"/>
<dbReference type="InterPro" id="IPR017969">
    <property type="entry name" value="Heavy-metal-associated_CS"/>
</dbReference>
<name>A0A554LL06_9BACT</name>
<dbReference type="InterPro" id="IPR036163">
    <property type="entry name" value="HMA_dom_sf"/>
</dbReference>
<dbReference type="SUPFAM" id="SSF55008">
    <property type="entry name" value="HMA, heavy metal-associated domain"/>
    <property type="match status" value="1"/>
</dbReference>
<dbReference type="Gene3D" id="3.30.70.100">
    <property type="match status" value="1"/>
</dbReference>